<gene>
    <name evidence="1" type="ORF">Micbo1qcDRAFT_7839</name>
</gene>
<accession>A0A136JJV9</accession>
<evidence type="ECO:0000313" key="1">
    <source>
        <dbReference type="EMBL" id="KXJ97439.1"/>
    </source>
</evidence>
<sequence length="211" mass="22722">MLPAQQDSYRAAWLQHSETSAPSTGPWRNHRITAPGIGFSVVCLVASGCLALTPADQELELEIGTGAGGTPLAPPLQKPKSLAPVSAALAALWLRTAAFCLAALDKPARSTSCVSMFPSNPFRCSDVSCPQPTRVHISPALRRPALPSHRNHQRLSFSRGTLVADARAVASSWHDSHPLHNHLRPRRSCDTRSYTPLLETSESNPPLRVST</sequence>
<dbReference type="Proteomes" id="UP000070501">
    <property type="component" value="Unassembled WGS sequence"/>
</dbReference>
<protein>
    <submittedName>
        <fullName evidence="1">Uncharacterized protein</fullName>
    </submittedName>
</protein>
<organism evidence="1 2">
    <name type="scientific">Microdochium bolleyi</name>
    <dbReference type="NCBI Taxonomy" id="196109"/>
    <lineage>
        <taxon>Eukaryota</taxon>
        <taxon>Fungi</taxon>
        <taxon>Dikarya</taxon>
        <taxon>Ascomycota</taxon>
        <taxon>Pezizomycotina</taxon>
        <taxon>Sordariomycetes</taxon>
        <taxon>Xylariomycetidae</taxon>
        <taxon>Xylariales</taxon>
        <taxon>Microdochiaceae</taxon>
        <taxon>Microdochium</taxon>
    </lineage>
</organism>
<name>A0A136JJV9_9PEZI</name>
<proteinExistence type="predicted"/>
<dbReference type="EMBL" id="KQ964245">
    <property type="protein sequence ID" value="KXJ97439.1"/>
    <property type="molecule type" value="Genomic_DNA"/>
</dbReference>
<reference evidence="2" key="1">
    <citation type="submission" date="2016-02" db="EMBL/GenBank/DDBJ databases">
        <title>Draft genome sequence of Microdochium bolleyi, a fungal endophyte of beachgrass.</title>
        <authorList>
            <consortium name="DOE Joint Genome Institute"/>
            <person name="David A.S."/>
            <person name="May G."/>
            <person name="Haridas S."/>
            <person name="Lim J."/>
            <person name="Wang M."/>
            <person name="Labutti K."/>
            <person name="Lipzen A."/>
            <person name="Barry K."/>
            <person name="Grigoriev I.V."/>
        </authorList>
    </citation>
    <scope>NUCLEOTIDE SEQUENCE [LARGE SCALE GENOMIC DNA]</scope>
    <source>
        <strain evidence="2">J235TASD1</strain>
    </source>
</reference>
<keyword evidence="2" id="KW-1185">Reference proteome</keyword>
<dbReference type="AlphaFoldDB" id="A0A136JJV9"/>
<evidence type="ECO:0000313" key="2">
    <source>
        <dbReference type="Proteomes" id="UP000070501"/>
    </source>
</evidence>
<dbReference type="InParanoid" id="A0A136JJV9"/>